<feature type="compositionally biased region" description="Polar residues" evidence="1">
    <location>
        <begin position="1"/>
        <end position="12"/>
    </location>
</feature>
<protein>
    <recommendedName>
        <fullName evidence="4">DUF5681 domain-containing protein</fullName>
    </recommendedName>
</protein>
<comment type="caution">
    <text evidence="2">The sequence shown here is derived from an EMBL/GenBank/DDBJ whole genome shotgun (WGS) entry which is preliminary data.</text>
</comment>
<name>A0A2H0BI90_UNCKA</name>
<sequence>MLTTEQVNNVPNPSGRGGFSDHPENRNNGGRYPRGESLTYWMNKFKSMTVKEFSNWQESTPDTERTIVADLAYSRVQKATESLQDFKEVADRTEGKAVITIQSDDSVLFDNEVKIITFSNEDHQSDRDD</sequence>
<dbReference type="Proteomes" id="UP000228495">
    <property type="component" value="Unassembled WGS sequence"/>
</dbReference>
<dbReference type="EMBL" id="PCSU01000022">
    <property type="protein sequence ID" value="PIP56720.1"/>
    <property type="molecule type" value="Genomic_DNA"/>
</dbReference>
<evidence type="ECO:0000256" key="1">
    <source>
        <dbReference type="SAM" id="MobiDB-lite"/>
    </source>
</evidence>
<feature type="region of interest" description="Disordered" evidence="1">
    <location>
        <begin position="1"/>
        <end position="35"/>
    </location>
</feature>
<evidence type="ECO:0000313" key="3">
    <source>
        <dbReference type="Proteomes" id="UP000228495"/>
    </source>
</evidence>
<evidence type="ECO:0000313" key="2">
    <source>
        <dbReference type="EMBL" id="PIP56720.1"/>
    </source>
</evidence>
<evidence type="ECO:0008006" key="4">
    <source>
        <dbReference type="Google" id="ProtNLM"/>
    </source>
</evidence>
<organism evidence="2 3">
    <name type="scientific">candidate division WWE3 bacterium CG22_combo_CG10-13_8_21_14_all_39_12</name>
    <dbReference type="NCBI Taxonomy" id="1975094"/>
    <lineage>
        <taxon>Bacteria</taxon>
        <taxon>Katanobacteria</taxon>
    </lineage>
</organism>
<accession>A0A2H0BI90</accession>
<reference evidence="2 3" key="1">
    <citation type="submission" date="2017-09" db="EMBL/GenBank/DDBJ databases">
        <title>Depth-based differentiation of microbial function through sediment-hosted aquifers and enrichment of novel symbionts in the deep terrestrial subsurface.</title>
        <authorList>
            <person name="Probst A.J."/>
            <person name="Ladd B."/>
            <person name="Jarett J.K."/>
            <person name="Geller-Mcgrath D.E."/>
            <person name="Sieber C.M."/>
            <person name="Emerson J.B."/>
            <person name="Anantharaman K."/>
            <person name="Thomas B.C."/>
            <person name="Malmstrom R."/>
            <person name="Stieglmeier M."/>
            <person name="Klingl A."/>
            <person name="Woyke T."/>
            <person name="Ryan C.M."/>
            <person name="Banfield J.F."/>
        </authorList>
    </citation>
    <scope>NUCLEOTIDE SEQUENCE [LARGE SCALE GENOMIC DNA]</scope>
    <source>
        <strain evidence="2">CG22_combo_CG10-13_8_21_14_all_39_12</strain>
    </source>
</reference>
<gene>
    <name evidence="2" type="ORF">COX05_01570</name>
</gene>
<dbReference type="AlphaFoldDB" id="A0A2H0BI90"/>
<proteinExistence type="predicted"/>